<evidence type="ECO:0000259" key="10">
    <source>
        <dbReference type="PROSITE" id="PS51448"/>
    </source>
</evidence>
<evidence type="ECO:0000313" key="11">
    <source>
        <dbReference type="EMBL" id="ORX86352.1"/>
    </source>
</evidence>
<evidence type="ECO:0000256" key="1">
    <source>
        <dbReference type="ARBA" id="ARBA00004308"/>
    </source>
</evidence>
<gene>
    <name evidence="11" type="ORF">BCR32DRAFT_325008</name>
</gene>
<dbReference type="InterPro" id="IPR011013">
    <property type="entry name" value="Gal_mutarotase_sf_dom"/>
</dbReference>
<evidence type="ECO:0000256" key="8">
    <source>
        <dbReference type="SAM" id="MobiDB-lite"/>
    </source>
</evidence>
<reference evidence="11 12" key="1">
    <citation type="submission" date="2016-08" db="EMBL/GenBank/DDBJ databases">
        <title>A Parts List for Fungal Cellulosomes Revealed by Comparative Genomics.</title>
        <authorList>
            <consortium name="DOE Joint Genome Institute"/>
            <person name="Haitjema C.H."/>
            <person name="Gilmore S.P."/>
            <person name="Henske J.K."/>
            <person name="Solomon K.V."/>
            <person name="De Groot R."/>
            <person name="Kuo A."/>
            <person name="Mondo S.J."/>
            <person name="Salamov A.A."/>
            <person name="Labutti K."/>
            <person name="Zhao Z."/>
            <person name="Chiniquy J."/>
            <person name="Barry K."/>
            <person name="Brewer H.M."/>
            <person name="Purvine S.O."/>
            <person name="Wright A.T."/>
            <person name="Boxma B."/>
            <person name="Van Alen T."/>
            <person name="Hackstein J.H."/>
            <person name="Baker S.E."/>
            <person name="Grigoriev I.V."/>
            <person name="O'Malley M.A."/>
        </authorList>
    </citation>
    <scope>NUCLEOTIDE SEQUENCE [LARGE SCALE GENOMIC DNA]</scope>
    <source>
        <strain evidence="11 12">S4</strain>
    </source>
</reference>
<dbReference type="GO" id="GO:0004553">
    <property type="term" value="F:hydrolase activity, hydrolyzing O-glycosyl compounds"/>
    <property type="evidence" value="ECO:0007669"/>
    <property type="project" value="InterPro"/>
</dbReference>
<feature type="domain" description="P-type" evidence="10">
    <location>
        <begin position="219"/>
        <end position="263"/>
    </location>
</feature>
<feature type="compositionally biased region" description="Acidic residues" evidence="8">
    <location>
        <begin position="88"/>
        <end position="107"/>
    </location>
</feature>
<feature type="compositionally biased region" description="Acidic residues" evidence="8">
    <location>
        <begin position="198"/>
        <end position="209"/>
    </location>
</feature>
<dbReference type="PANTHER" id="PTHR22762">
    <property type="entry name" value="ALPHA-GLUCOSIDASE"/>
    <property type="match status" value="1"/>
</dbReference>
<dbReference type="PROSITE" id="PS51448">
    <property type="entry name" value="P_TREFOIL_2"/>
    <property type="match status" value="5"/>
</dbReference>
<feature type="region of interest" description="Disordered" evidence="8">
    <location>
        <begin position="34"/>
        <end position="219"/>
    </location>
</feature>
<dbReference type="STRING" id="1754192.A0A1Y1XKX2"/>
<feature type="chain" id="PRO_5012259997" description="Maltase" evidence="9">
    <location>
        <begin position="21"/>
        <end position="1404"/>
    </location>
</feature>
<comment type="subcellular location">
    <subcellularLocation>
        <location evidence="1">Endomembrane system</location>
    </subcellularLocation>
</comment>
<dbReference type="EMBL" id="MCFG01000022">
    <property type="protein sequence ID" value="ORX86352.1"/>
    <property type="molecule type" value="Genomic_DNA"/>
</dbReference>
<dbReference type="Proteomes" id="UP000193944">
    <property type="component" value="Unassembled WGS sequence"/>
</dbReference>
<dbReference type="InterPro" id="IPR013780">
    <property type="entry name" value="Glyco_hydro_b"/>
</dbReference>
<dbReference type="Pfam" id="PF00088">
    <property type="entry name" value="Trefoil"/>
    <property type="match status" value="5"/>
</dbReference>
<dbReference type="InterPro" id="IPR000322">
    <property type="entry name" value="Glyco_hydro_31_TIM"/>
</dbReference>
<dbReference type="SUPFAM" id="SSF57492">
    <property type="entry name" value="Trefoil"/>
    <property type="match status" value="4"/>
</dbReference>
<proteinExistence type="inferred from homology"/>
<feature type="disulfide bond" evidence="7">
    <location>
        <begin position="231"/>
        <end position="246"/>
    </location>
</feature>
<feature type="compositionally biased region" description="Basic and acidic residues" evidence="8">
    <location>
        <begin position="146"/>
        <end position="156"/>
    </location>
</feature>
<dbReference type="InterPro" id="IPR000519">
    <property type="entry name" value="P_trefoil_dom"/>
</dbReference>
<keyword evidence="3" id="KW-0472">Membrane</keyword>
<dbReference type="InterPro" id="IPR017957">
    <property type="entry name" value="P_trefoil_CS"/>
</dbReference>
<keyword evidence="12" id="KW-1185">Reference proteome</keyword>
<evidence type="ECO:0000256" key="2">
    <source>
        <dbReference type="ARBA" id="ARBA00007806"/>
    </source>
</evidence>
<evidence type="ECO:0000256" key="9">
    <source>
        <dbReference type="SAM" id="SignalP"/>
    </source>
</evidence>
<comment type="similarity">
    <text evidence="2">Belongs to the glycosyl hydrolase 31 family.</text>
</comment>
<comment type="caution">
    <text evidence="11">The sequence shown here is derived from an EMBL/GenBank/DDBJ whole genome shotgun (WGS) entry which is preliminary data.</text>
</comment>
<evidence type="ECO:0000256" key="4">
    <source>
        <dbReference type="ARBA" id="ARBA00023157"/>
    </source>
</evidence>
<dbReference type="Pfam" id="PF13802">
    <property type="entry name" value="Gal_mutarotas_2"/>
    <property type="match status" value="1"/>
</dbReference>
<dbReference type="InterPro" id="IPR044913">
    <property type="entry name" value="P_trefoil_dom_sf"/>
</dbReference>
<evidence type="ECO:0000256" key="5">
    <source>
        <dbReference type="ARBA" id="ARBA00023180"/>
    </source>
</evidence>
<dbReference type="CDD" id="cd14752">
    <property type="entry name" value="GH31_N"/>
    <property type="match status" value="1"/>
</dbReference>
<dbReference type="InterPro" id="IPR031965">
    <property type="entry name" value="CBM26"/>
</dbReference>
<organism evidence="11 12">
    <name type="scientific">Anaeromyces robustus</name>
    <dbReference type="NCBI Taxonomy" id="1754192"/>
    <lineage>
        <taxon>Eukaryota</taxon>
        <taxon>Fungi</taxon>
        <taxon>Fungi incertae sedis</taxon>
        <taxon>Chytridiomycota</taxon>
        <taxon>Chytridiomycota incertae sedis</taxon>
        <taxon>Neocallimastigomycetes</taxon>
        <taxon>Neocallimastigales</taxon>
        <taxon>Neocallimastigaceae</taxon>
        <taxon>Anaeromyces</taxon>
    </lineage>
</organism>
<dbReference type="Gene3D" id="2.60.40.1760">
    <property type="entry name" value="glycosyl hydrolase (family 31)"/>
    <property type="match status" value="1"/>
</dbReference>
<feature type="domain" description="P-type" evidence="10">
    <location>
        <begin position="426"/>
        <end position="468"/>
    </location>
</feature>
<feature type="compositionally biased region" description="Acidic residues" evidence="8">
    <location>
        <begin position="157"/>
        <end position="191"/>
    </location>
</feature>
<evidence type="ECO:0000256" key="7">
    <source>
        <dbReference type="PROSITE-ProRule" id="PRU00779"/>
    </source>
</evidence>
<dbReference type="Pfam" id="PF16738">
    <property type="entry name" value="CBM26"/>
    <property type="match status" value="1"/>
</dbReference>
<dbReference type="Gene3D" id="2.60.40.1180">
    <property type="entry name" value="Golgi alpha-mannosidase II"/>
    <property type="match status" value="2"/>
</dbReference>
<feature type="domain" description="P-type" evidence="10">
    <location>
        <begin position="526"/>
        <end position="571"/>
    </location>
</feature>
<feature type="compositionally biased region" description="Basic and acidic residues" evidence="8">
    <location>
        <begin position="77"/>
        <end position="87"/>
    </location>
</feature>
<dbReference type="CDD" id="cd06602">
    <property type="entry name" value="GH31_MGAM_SI_GAA"/>
    <property type="match status" value="1"/>
</dbReference>
<dbReference type="GO" id="GO:0005975">
    <property type="term" value="P:carbohydrate metabolic process"/>
    <property type="evidence" value="ECO:0007669"/>
    <property type="project" value="InterPro"/>
</dbReference>
<evidence type="ECO:0000256" key="3">
    <source>
        <dbReference type="ARBA" id="ARBA00023136"/>
    </source>
</evidence>
<keyword evidence="4 7" id="KW-1015">Disulfide bond</keyword>
<keyword evidence="9" id="KW-0732">Signal</keyword>
<feature type="domain" description="P-type" evidence="10">
    <location>
        <begin position="269"/>
        <end position="313"/>
    </location>
</feature>
<accession>A0A1Y1XKX2</accession>
<keyword evidence="5" id="KW-0325">Glycoprotein</keyword>
<dbReference type="PANTHER" id="PTHR22762:SF133">
    <property type="entry name" value="P-TYPE DOMAIN-CONTAINING PROTEIN"/>
    <property type="match status" value="1"/>
</dbReference>
<dbReference type="SUPFAM" id="SSF51445">
    <property type="entry name" value="(Trans)glycosidases"/>
    <property type="match status" value="1"/>
</dbReference>
<dbReference type="InterPro" id="IPR017853">
    <property type="entry name" value="GH"/>
</dbReference>
<dbReference type="PROSITE" id="PS00025">
    <property type="entry name" value="P_TREFOIL_1"/>
    <property type="match status" value="2"/>
</dbReference>
<feature type="disulfide bond" evidence="7">
    <location>
        <begin position="221"/>
        <end position="247"/>
    </location>
</feature>
<feature type="disulfide bond" evidence="7">
    <location>
        <begin position="271"/>
        <end position="297"/>
    </location>
</feature>
<dbReference type="Gene3D" id="3.20.20.80">
    <property type="entry name" value="Glycosidases"/>
    <property type="match status" value="1"/>
</dbReference>
<dbReference type="GO" id="GO:0016324">
    <property type="term" value="C:apical plasma membrane"/>
    <property type="evidence" value="ECO:0007669"/>
    <property type="project" value="UniProtKB-SubCell"/>
</dbReference>
<dbReference type="Pfam" id="PF01055">
    <property type="entry name" value="Glyco_hydro_31_2nd"/>
    <property type="match status" value="1"/>
</dbReference>
<feature type="compositionally biased region" description="Polar residues" evidence="8">
    <location>
        <begin position="44"/>
        <end position="76"/>
    </location>
</feature>
<dbReference type="InterPro" id="IPR013783">
    <property type="entry name" value="Ig-like_fold"/>
</dbReference>
<reference evidence="11 12" key="2">
    <citation type="submission" date="2016-08" db="EMBL/GenBank/DDBJ databases">
        <title>Pervasive Adenine N6-methylation of Active Genes in Fungi.</title>
        <authorList>
            <consortium name="DOE Joint Genome Institute"/>
            <person name="Mondo S.J."/>
            <person name="Dannebaum R.O."/>
            <person name="Kuo R.C."/>
            <person name="Labutti K."/>
            <person name="Haridas S."/>
            <person name="Kuo A."/>
            <person name="Salamov A."/>
            <person name="Ahrendt S.R."/>
            <person name="Lipzen A."/>
            <person name="Sullivan W."/>
            <person name="Andreopoulos W.B."/>
            <person name="Clum A."/>
            <person name="Lindquist E."/>
            <person name="Daum C."/>
            <person name="Ramamoorthy G.K."/>
            <person name="Gryganskyi A."/>
            <person name="Culley D."/>
            <person name="Magnuson J.K."/>
            <person name="James T.Y."/>
            <person name="O'Malley M.A."/>
            <person name="Stajich J.E."/>
            <person name="Spatafora J.W."/>
            <person name="Visel A."/>
            <person name="Grigoriev I.V."/>
        </authorList>
    </citation>
    <scope>NUCLEOTIDE SEQUENCE [LARGE SCALE GENOMIC DNA]</scope>
    <source>
        <strain evidence="11 12">S4</strain>
    </source>
</reference>
<feature type="disulfide bond" evidence="7">
    <location>
        <begin position="438"/>
        <end position="453"/>
    </location>
</feature>
<dbReference type="GO" id="GO:0030246">
    <property type="term" value="F:carbohydrate binding"/>
    <property type="evidence" value="ECO:0007669"/>
    <property type="project" value="InterPro"/>
</dbReference>
<dbReference type="Gene3D" id="4.10.110.10">
    <property type="entry name" value="Spasmolytic Protein, domain 1"/>
    <property type="match status" value="5"/>
</dbReference>
<dbReference type="Gene3D" id="2.60.40.10">
    <property type="entry name" value="Immunoglobulins"/>
    <property type="match status" value="1"/>
</dbReference>
<feature type="domain" description="P-type" evidence="10">
    <location>
        <begin position="477"/>
        <end position="522"/>
    </location>
</feature>
<comment type="caution">
    <text evidence="7">Lacks conserved residue(s) required for the propagation of feature annotation.</text>
</comment>
<evidence type="ECO:0000256" key="6">
    <source>
        <dbReference type="ARBA" id="ARBA00041343"/>
    </source>
</evidence>
<dbReference type="InterPro" id="IPR048395">
    <property type="entry name" value="Glyco_hydro_31_C"/>
</dbReference>
<evidence type="ECO:0000313" key="12">
    <source>
        <dbReference type="Proteomes" id="UP000193944"/>
    </source>
</evidence>
<protein>
    <recommendedName>
        <fullName evidence="6">Maltase</fullName>
    </recommendedName>
</protein>
<feature type="compositionally biased region" description="Polar residues" evidence="8">
    <location>
        <begin position="109"/>
        <end position="123"/>
    </location>
</feature>
<dbReference type="InterPro" id="IPR025887">
    <property type="entry name" value="Glyco_hydro_31_N_dom"/>
</dbReference>
<dbReference type="SMART" id="SM00018">
    <property type="entry name" value="PD"/>
    <property type="match status" value="5"/>
</dbReference>
<dbReference type="OrthoDB" id="5839090at2759"/>
<feature type="disulfide bond" evidence="7">
    <location>
        <begin position="428"/>
        <end position="454"/>
    </location>
</feature>
<dbReference type="SUPFAM" id="SSF74650">
    <property type="entry name" value="Galactose mutarotase-like"/>
    <property type="match status" value="1"/>
</dbReference>
<name>A0A1Y1XKX2_9FUNG</name>
<sequence>MRISAINALVILGSLSLASANKCIVRPSANKANAVDAPGISVPENPQDTKAFTNVDTPVDNITNNDKPADNITNNDKPVDNKSIKDDDNNESGSETDENDLETDGEEASISTTEDSAEEVTSNLEDEKDSDDESNSEGDEPTNVEPVDKPTEKPIDEPIDEPTGEPVDEPIDEPTGEPVDEPIDEPIDEPTEGQTENPIDEPTEIPVDDDPTKDFGDNGTCTFNDSDRVDCGFVGITEVECVNKGCCYKSTDISGKPWCYYSSTGELINSCAGIEDEEKVACKATTELECAAEKGCCWKESNKEDIPSCFYNRASIPDPDYNPDASITVRFQKPKTWDSVCLWSWDGGNNLYGGPDWPGKPIEDLGNGWWSHTFEKGISVVAVIFNNCDAGNTVKTNDITNVRTNTCFKLIGSVVVTTTDCGLDLDMCVADAEERIQCGSSKISKEDCIAQSCCYSELAGAPSCFYGKGADFNNPYGTCIIDHTLRSMCGKDLSVTKDECLDMGCCWDPSEDNDYPSCFYHGTLSPTCSVDLYQRKSCGYVGITPEECTDKYGCCYNANGLSEDTFCYFQDVIPSGADIEAECPNKYKVKNLKKSSTGMTATLDLMGEKCEKFDVDIQKLDLKVSYETDSRLHVHIQPQDIEKYPHNTDIPAAAFPFEIKNEEISEPLYSIELEEDGDFDIVVKRKTGETIFNTKPNEFVFEQQFLQLKTDVPMNPNIYGFGEVVSSFKRNANATRQAMFALDVACPQDQNVYGSHPFYLEIADDGSAYGVFLKNAHGMDFILEPGKLAFRVNGGNIDLYFFMGPTVQDVISQYYKVIGQPALMPYWPLGFHQCRYGYPDIDKVESVVASYKKEKIPLDTMWIDIDYMDKYKDFTYDPVNFPVERIKKFVDNLHKNHQYYINMIDPAISTDPDYPTFQRGVEKDIFVKNASGDLFRGKVWPGETVFPDFHHPNVLEYWTNEIRLFKEMANTDGNWFDMNEAANFCNGECSGSKTTTNYKFGIFNPNNPPYGIFDHKNNATPLNYKNMDMDATYYGGLIEYDIHNIYGHMESVVSYQAFLDIDPVKRPFILSRSTFSGSGKYVAHWLGDNYSTWEYLALSVPGMLNFQMFGIPMVGSDICGFNNDANEELCTRWMELGAFYPFSRNHNGKGQVSQEAYEWPSTAEASRKALAIRYELLPYWYTNMIRSHTDSYMMLTPLPFEWPTDRVALDNDKQFLVGRGIMITPVLTEGAVSVKGYFPDGKWYDWYDPTVSFEGPVFKTLDAPLTHIPVHIRGGFVIPVQGPKLNIYENRNSPFGLIVALDAKNKASGEIYLDDGVSIDIKGKKTEVKYNVENGTLTATGTYKYDEKQSLETIRVLGVAEKPSKVVIEQGKKSTQAKFTYESEVLIIEKANIDMNADFTVTWA</sequence>
<dbReference type="Pfam" id="PF21365">
    <property type="entry name" value="Glyco_hydro_31_3rd"/>
    <property type="match status" value="1"/>
</dbReference>
<dbReference type="SUPFAM" id="SSF51011">
    <property type="entry name" value="Glycosyl hydrolase domain"/>
    <property type="match status" value="1"/>
</dbReference>
<feature type="signal peptide" evidence="9">
    <location>
        <begin position="1"/>
        <end position="20"/>
    </location>
</feature>
<feature type="compositionally biased region" description="Acidic residues" evidence="8">
    <location>
        <begin position="124"/>
        <end position="142"/>
    </location>
</feature>
<dbReference type="CDD" id="cd00111">
    <property type="entry name" value="Trefoil"/>
    <property type="match status" value="4"/>
</dbReference>